<dbReference type="InterPro" id="IPR052741">
    <property type="entry name" value="Mitochondrial_HTD2"/>
</dbReference>
<accession>A0A9P4GU27</accession>
<dbReference type="SUPFAM" id="SSF54637">
    <property type="entry name" value="Thioesterase/thiol ester dehydrase-isomerase"/>
    <property type="match status" value="1"/>
</dbReference>
<dbReference type="EMBL" id="ML976614">
    <property type="protein sequence ID" value="KAF1851066.1"/>
    <property type="molecule type" value="Genomic_DNA"/>
</dbReference>
<feature type="compositionally biased region" description="Polar residues" evidence="1">
    <location>
        <begin position="401"/>
        <end position="411"/>
    </location>
</feature>
<dbReference type="PANTHER" id="PTHR28152">
    <property type="entry name" value="HYDROXYACYL-THIOESTER DEHYDRATASE TYPE 2, MITOCHONDRIAL"/>
    <property type="match status" value="1"/>
</dbReference>
<name>A0A9P4GU27_9PLEO</name>
<evidence type="ECO:0000256" key="1">
    <source>
        <dbReference type="SAM" id="MobiDB-lite"/>
    </source>
</evidence>
<dbReference type="AlphaFoldDB" id="A0A9P4GU27"/>
<dbReference type="GO" id="GO:0019171">
    <property type="term" value="F:(3R)-hydroxyacyl-[acyl-carrier-protein] dehydratase activity"/>
    <property type="evidence" value="ECO:0007669"/>
    <property type="project" value="TreeGrafter"/>
</dbReference>
<dbReference type="GO" id="GO:0005739">
    <property type="term" value="C:mitochondrion"/>
    <property type="evidence" value="ECO:0007669"/>
    <property type="project" value="TreeGrafter"/>
</dbReference>
<evidence type="ECO:0000313" key="2">
    <source>
        <dbReference type="EMBL" id="KAF1851066.1"/>
    </source>
</evidence>
<evidence type="ECO:0000313" key="3">
    <source>
        <dbReference type="Proteomes" id="UP000800039"/>
    </source>
</evidence>
<comment type="caution">
    <text evidence="2">The sequence shown here is derived from an EMBL/GenBank/DDBJ whole genome shotgun (WGS) entry which is preliminary data.</text>
</comment>
<dbReference type="OrthoDB" id="3257538at2759"/>
<sequence length="593" mass="67355">MLLRTPYISRIARTPAHGTTWRRTPGCYYSTSTDDPPWFQQLRAEMLHRDITWLLEDITAQPEHRLSRTLSGFLPDEWCRPPSSRKPVLPVGHHLIWFNLVTPSHKLLPDGTDDFHSPAAPWVRRMWAGGSVRLKPDEYFHKKSGFTLATAIAGAERIKDVQLRGKDDAAKVFVTIERRFARLDQLYESHQKAYQNSEKSNVPNVQRYFKEQLRNDEEWGSAILKEERNLVFFKERTAAQLDVIKSGQMAPVRYLDPPGKPDFSHTLTPTRSLLFRYSALTFNAHLIHLDRDYARNVEGHRNLLVHGPLSLTLILQAVSGYVNTHTEGKQVIESIEYRNLAPLYCDEQMSICGMEKNKSDTGSTFEIWIEGPTGGMAVKGIVRTVVKRPTTPTLAIPPTGKISTPSENQKLSKPRGTSRHMKESRLSEQAPAGDVPIPPNFPRFVPLATPDILPGNAFSQIAEASLNHLASKPYRQLRPTRTISHQFITMPSSSTLVRRVEASPKPVRPTMSPLSVNIMRRRLREQPPKTYIKPIPLLRKYDAISYKHDAARTAARHSRFRREGARKVEKLEVRLMGRSLEGAKQEAGAKSTR</sequence>
<evidence type="ECO:0008006" key="4">
    <source>
        <dbReference type="Google" id="ProtNLM"/>
    </source>
</evidence>
<dbReference type="PANTHER" id="PTHR28152:SF1">
    <property type="entry name" value="HYDROXYACYL-THIOESTER DEHYDRATASE TYPE 2, MITOCHONDRIAL"/>
    <property type="match status" value="1"/>
</dbReference>
<reference evidence="2" key="1">
    <citation type="submission" date="2020-01" db="EMBL/GenBank/DDBJ databases">
        <authorList>
            <consortium name="DOE Joint Genome Institute"/>
            <person name="Haridas S."/>
            <person name="Albert R."/>
            <person name="Binder M."/>
            <person name="Bloem J."/>
            <person name="Labutti K."/>
            <person name="Salamov A."/>
            <person name="Andreopoulos B."/>
            <person name="Baker S.E."/>
            <person name="Barry K."/>
            <person name="Bills G."/>
            <person name="Bluhm B.H."/>
            <person name="Cannon C."/>
            <person name="Castanera R."/>
            <person name="Culley D.E."/>
            <person name="Daum C."/>
            <person name="Ezra D."/>
            <person name="Gonzalez J.B."/>
            <person name="Henrissat B."/>
            <person name="Kuo A."/>
            <person name="Liang C."/>
            <person name="Lipzen A."/>
            <person name="Lutzoni F."/>
            <person name="Magnuson J."/>
            <person name="Mondo S."/>
            <person name="Nolan M."/>
            <person name="Ohm R."/>
            <person name="Pangilinan J."/>
            <person name="Park H.-J."/>
            <person name="Ramirez L."/>
            <person name="Alfaro M."/>
            <person name="Sun H."/>
            <person name="Tritt A."/>
            <person name="Yoshinaga Y."/>
            <person name="Zwiers L.-H."/>
            <person name="Turgeon B.G."/>
            <person name="Goodwin S.B."/>
            <person name="Spatafora J.W."/>
            <person name="Crous P.W."/>
            <person name="Grigoriev I.V."/>
        </authorList>
    </citation>
    <scope>NUCLEOTIDE SEQUENCE</scope>
    <source>
        <strain evidence="2">CBS 394.84</strain>
    </source>
</reference>
<dbReference type="GeneID" id="63853638"/>
<protein>
    <recommendedName>
        <fullName evidence="4">MaoC-like domain-containing protein</fullName>
    </recommendedName>
</protein>
<keyword evidence="3" id="KW-1185">Reference proteome</keyword>
<dbReference type="Proteomes" id="UP000800039">
    <property type="component" value="Unassembled WGS sequence"/>
</dbReference>
<dbReference type="RefSeq" id="XP_040793629.1">
    <property type="nucleotide sequence ID" value="XM_040936388.1"/>
</dbReference>
<gene>
    <name evidence="2" type="ORF">K460DRAFT_401093</name>
</gene>
<feature type="region of interest" description="Disordered" evidence="1">
    <location>
        <begin position="392"/>
        <end position="438"/>
    </location>
</feature>
<dbReference type="Gene3D" id="3.10.129.10">
    <property type="entry name" value="Hotdog Thioesterase"/>
    <property type="match status" value="1"/>
</dbReference>
<organism evidence="2 3">
    <name type="scientific">Cucurbitaria berberidis CBS 394.84</name>
    <dbReference type="NCBI Taxonomy" id="1168544"/>
    <lineage>
        <taxon>Eukaryota</taxon>
        <taxon>Fungi</taxon>
        <taxon>Dikarya</taxon>
        <taxon>Ascomycota</taxon>
        <taxon>Pezizomycotina</taxon>
        <taxon>Dothideomycetes</taxon>
        <taxon>Pleosporomycetidae</taxon>
        <taxon>Pleosporales</taxon>
        <taxon>Pleosporineae</taxon>
        <taxon>Cucurbitariaceae</taxon>
        <taxon>Cucurbitaria</taxon>
    </lineage>
</organism>
<dbReference type="InterPro" id="IPR029069">
    <property type="entry name" value="HotDog_dom_sf"/>
</dbReference>
<proteinExistence type="predicted"/>